<keyword evidence="8" id="KW-0675">Receptor</keyword>
<keyword evidence="9" id="KW-0325">Glycoprotein</keyword>
<dbReference type="Proteomes" id="UP000410492">
    <property type="component" value="Unassembled WGS sequence"/>
</dbReference>
<dbReference type="Gene3D" id="1.20.1070.10">
    <property type="entry name" value="Rhodopsin 7-helix transmembrane proteins"/>
    <property type="match status" value="1"/>
</dbReference>
<keyword evidence="4 11" id="KW-0812">Transmembrane</keyword>
<evidence type="ECO:0000259" key="13">
    <source>
        <dbReference type="PROSITE" id="PS50262"/>
    </source>
</evidence>
<evidence type="ECO:0000256" key="9">
    <source>
        <dbReference type="ARBA" id="ARBA00023180"/>
    </source>
</evidence>
<dbReference type="GO" id="GO:0005886">
    <property type="term" value="C:plasma membrane"/>
    <property type="evidence" value="ECO:0007669"/>
    <property type="project" value="UniProtKB-SubCell"/>
</dbReference>
<feature type="transmembrane region" description="Helical" evidence="11">
    <location>
        <begin position="45"/>
        <end position="66"/>
    </location>
</feature>
<dbReference type="GO" id="GO:0004930">
    <property type="term" value="F:G protein-coupled receptor activity"/>
    <property type="evidence" value="ECO:0007669"/>
    <property type="project" value="UniProtKB-KW"/>
</dbReference>
<gene>
    <name evidence="14" type="ORF">CALMAC_LOCUS7151</name>
</gene>
<evidence type="ECO:0000256" key="4">
    <source>
        <dbReference type="ARBA" id="ARBA00022692"/>
    </source>
</evidence>
<evidence type="ECO:0000256" key="3">
    <source>
        <dbReference type="ARBA" id="ARBA00022475"/>
    </source>
</evidence>
<dbReference type="InterPro" id="IPR000276">
    <property type="entry name" value="GPCR_Rhodpsn"/>
</dbReference>
<evidence type="ECO:0000256" key="7">
    <source>
        <dbReference type="ARBA" id="ARBA00023136"/>
    </source>
</evidence>
<protein>
    <recommendedName>
        <fullName evidence="13">G-protein coupled receptors family 1 profile domain-containing protein</fullName>
    </recommendedName>
</protein>
<dbReference type="InterPro" id="IPR017452">
    <property type="entry name" value="GPCR_Rhodpsn_7TM"/>
</dbReference>
<evidence type="ECO:0000313" key="14">
    <source>
        <dbReference type="EMBL" id="VEN44315.1"/>
    </source>
</evidence>
<dbReference type="PANTHER" id="PTHR24246:SF27">
    <property type="entry name" value="ADENOSINE RECEPTOR, ISOFORM A"/>
    <property type="match status" value="1"/>
</dbReference>
<feature type="transmembrane region" description="Helical" evidence="11">
    <location>
        <begin position="115"/>
        <end position="138"/>
    </location>
</feature>
<feature type="signal peptide" evidence="12">
    <location>
        <begin position="1"/>
        <end position="16"/>
    </location>
</feature>
<keyword evidence="5 11" id="KW-1133">Transmembrane helix</keyword>
<dbReference type="EMBL" id="CAACVG010007223">
    <property type="protein sequence ID" value="VEN44315.1"/>
    <property type="molecule type" value="Genomic_DNA"/>
</dbReference>
<dbReference type="PROSITE" id="PS50262">
    <property type="entry name" value="G_PROTEIN_RECEP_F1_2"/>
    <property type="match status" value="1"/>
</dbReference>
<accession>A0A653C8V1</accession>
<organism evidence="14 15">
    <name type="scientific">Callosobruchus maculatus</name>
    <name type="common">Southern cowpea weevil</name>
    <name type="synonym">Pulse bruchid</name>
    <dbReference type="NCBI Taxonomy" id="64391"/>
    <lineage>
        <taxon>Eukaryota</taxon>
        <taxon>Metazoa</taxon>
        <taxon>Ecdysozoa</taxon>
        <taxon>Arthropoda</taxon>
        <taxon>Hexapoda</taxon>
        <taxon>Insecta</taxon>
        <taxon>Pterygota</taxon>
        <taxon>Neoptera</taxon>
        <taxon>Endopterygota</taxon>
        <taxon>Coleoptera</taxon>
        <taxon>Polyphaga</taxon>
        <taxon>Cucujiformia</taxon>
        <taxon>Chrysomeloidea</taxon>
        <taxon>Chrysomelidae</taxon>
        <taxon>Bruchinae</taxon>
        <taxon>Bruchini</taxon>
        <taxon>Callosobruchus</taxon>
    </lineage>
</organism>
<feature type="domain" description="G-protein coupled receptors family 1 profile" evidence="13">
    <location>
        <begin position="1"/>
        <end position="167"/>
    </location>
</feature>
<dbReference type="AlphaFoldDB" id="A0A653C8V1"/>
<feature type="chain" id="PRO_5024792675" description="G-protein coupled receptors family 1 profile domain-containing protein" evidence="12">
    <location>
        <begin position="17"/>
        <end position="429"/>
    </location>
</feature>
<evidence type="ECO:0000256" key="11">
    <source>
        <dbReference type="SAM" id="Phobius"/>
    </source>
</evidence>
<keyword evidence="15" id="KW-1185">Reference proteome</keyword>
<dbReference type="Pfam" id="PF00001">
    <property type="entry name" value="7tm_1"/>
    <property type="match status" value="1"/>
</dbReference>
<keyword evidence="6" id="KW-0297">G-protein coupled receptor</keyword>
<comment type="similarity">
    <text evidence="2">Belongs to the G-protein coupled receptor 1 family.</text>
</comment>
<name>A0A653C8V1_CALMS</name>
<keyword evidence="3" id="KW-1003">Cell membrane</keyword>
<dbReference type="GO" id="GO:0001973">
    <property type="term" value="P:G protein-coupled adenosine receptor signaling pathway"/>
    <property type="evidence" value="ECO:0007669"/>
    <property type="project" value="TreeGrafter"/>
</dbReference>
<evidence type="ECO:0000256" key="8">
    <source>
        <dbReference type="ARBA" id="ARBA00023170"/>
    </source>
</evidence>
<evidence type="ECO:0000256" key="6">
    <source>
        <dbReference type="ARBA" id="ARBA00023040"/>
    </source>
</evidence>
<evidence type="ECO:0000256" key="1">
    <source>
        <dbReference type="ARBA" id="ARBA00004651"/>
    </source>
</evidence>
<keyword evidence="7 11" id="KW-0472">Membrane</keyword>
<dbReference type="PANTHER" id="PTHR24246">
    <property type="entry name" value="OLFACTORY RECEPTOR AND ADENOSINE RECEPTOR"/>
    <property type="match status" value="1"/>
</dbReference>
<evidence type="ECO:0000256" key="12">
    <source>
        <dbReference type="SAM" id="SignalP"/>
    </source>
</evidence>
<dbReference type="PRINTS" id="PR00237">
    <property type="entry name" value="GPCRRHODOPSN"/>
</dbReference>
<reference evidence="14 15" key="1">
    <citation type="submission" date="2019-01" db="EMBL/GenBank/DDBJ databases">
        <authorList>
            <person name="Sayadi A."/>
        </authorList>
    </citation>
    <scope>NUCLEOTIDE SEQUENCE [LARGE SCALE GENOMIC DNA]</scope>
</reference>
<sequence>MRLIISLCWLAGSVVGFLPLMGWYREPPARDGCLFLSVMDLNYLVFLYFGTIITPALLLAAFYAHIYQVVVKQLRQIVTMHPEKGTSTKGVPQGGTMIRMLGVQQTNEVKATQNLAIIVLFFMICWIPLYTINCILAFRQEFYVNETFMQCCIILSHMNSAGNPLLYAYHLRDFRAAMKNFFCSLFDTKRKYCDTFKGHQCYLDKYKRSSCASTYHLTSTRRSARVKLLEPNKISSTIVKSSTAVVAATAGKANDNAIWNISEHSICSSSESVKSQGSANHERLLMIRPATPFRPKKLSEINSAYVSTTFGEDSDDGFNEEETLPYHDYSLDDYRFNVFTSKSKTPKITSFSDRTFSNSSPQLSRSLFFVENSNCKNTTTDVISNDEKTTKSGSFNMSPFKIVNVFHKRRLNRSLSDSGNISTKGITNN</sequence>
<dbReference type="SUPFAM" id="SSF81321">
    <property type="entry name" value="Family A G protein-coupled receptor-like"/>
    <property type="match status" value="1"/>
</dbReference>
<evidence type="ECO:0000256" key="10">
    <source>
        <dbReference type="ARBA" id="ARBA00023224"/>
    </source>
</evidence>
<proteinExistence type="inferred from homology"/>
<evidence type="ECO:0000256" key="2">
    <source>
        <dbReference type="ARBA" id="ARBA00010663"/>
    </source>
</evidence>
<dbReference type="GO" id="GO:0007189">
    <property type="term" value="P:adenylate cyclase-activating G protein-coupled receptor signaling pathway"/>
    <property type="evidence" value="ECO:0007669"/>
    <property type="project" value="TreeGrafter"/>
</dbReference>
<evidence type="ECO:0000313" key="15">
    <source>
        <dbReference type="Proteomes" id="UP000410492"/>
    </source>
</evidence>
<dbReference type="OrthoDB" id="284782at2759"/>
<comment type="subcellular location">
    <subcellularLocation>
        <location evidence="1">Cell membrane</location>
        <topology evidence="1">Multi-pass membrane protein</topology>
    </subcellularLocation>
</comment>
<keyword evidence="12" id="KW-0732">Signal</keyword>
<evidence type="ECO:0000256" key="5">
    <source>
        <dbReference type="ARBA" id="ARBA00022989"/>
    </source>
</evidence>
<keyword evidence="10" id="KW-0807">Transducer</keyword>